<dbReference type="AlphaFoldDB" id="A0A377GWU6"/>
<accession>A0A377GWU6</accession>
<evidence type="ECO:0000313" key="3">
    <source>
        <dbReference type="Proteomes" id="UP000255328"/>
    </source>
</evidence>
<dbReference type="GO" id="GO:0004386">
    <property type="term" value="F:helicase activity"/>
    <property type="evidence" value="ECO:0007669"/>
    <property type="project" value="UniProtKB-KW"/>
</dbReference>
<gene>
    <name evidence="2" type="ORF">NCTC10723_00918</name>
</gene>
<dbReference type="Proteomes" id="UP000255328">
    <property type="component" value="Unassembled WGS sequence"/>
</dbReference>
<reference evidence="2 3" key="1">
    <citation type="submission" date="2018-06" db="EMBL/GenBank/DDBJ databases">
        <authorList>
            <consortium name="Pathogen Informatics"/>
            <person name="Doyle S."/>
        </authorList>
    </citation>
    <scope>NUCLEOTIDE SEQUENCE [LARGE SCALE GENOMIC DNA]</scope>
    <source>
        <strain evidence="2 3">NCTC10723</strain>
    </source>
</reference>
<evidence type="ECO:0000259" key="1">
    <source>
        <dbReference type="Pfam" id="PF12705"/>
    </source>
</evidence>
<keyword evidence="2" id="KW-0347">Helicase</keyword>
<dbReference type="EMBL" id="UGGU01000003">
    <property type="protein sequence ID" value="STO31467.1"/>
    <property type="molecule type" value="Genomic_DNA"/>
</dbReference>
<keyword evidence="3" id="KW-1185">Reference proteome</keyword>
<dbReference type="InterPro" id="IPR038726">
    <property type="entry name" value="PDDEXK_AddAB-type"/>
</dbReference>
<organism evidence="2 3">
    <name type="scientific">Fusobacterium necrogenes</name>
    <dbReference type="NCBI Taxonomy" id="858"/>
    <lineage>
        <taxon>Bacteria</taxon>
        <taxon>Fusobacteriati</taxon>
        <taxon>Fusobacteriota</taxon>
        <taxon>Fusobacteriia</taxon>
        <taxon>Fusobacteriales</taxon>
        <taxon>Fusobacteriaceae</taxon>
        <taxon>Fusobacterium</taxon>
    </lineage>
</organism>
<dbReference type="Pfam" id="PF12705">
    <property type="entry name" value="PDDEXK_1"/>
    <property type="match status" value="1"/>
</dbReference>
<dbReference type="InterPro" id="IPR011604">
    <property type="entry name" value="PDDEXK-like_dom_sf"/>
</dbReference>
<dbReference type="RefSeq" id="WP_115269809.1">
    <property type="nucleotide sequence ID" value="NZ_UGGU01000003.1"/>
</dbReference>
<keyword evidence="2" id="KW-0378">Hydrolase</keyword>
<evidence type="ECO:0000313" key="2">
    <source>
        <dbReference type="EMBL" id="STO31467.1"/>
    </source>
</evidence>
<sequence length="872" mass="104414">MGINFRYIDYGVKFIDIYSRKDEKEREKLYIFSDNRMKDIFSKKMSEKLFEESATLITMEEFKDRIFYTDKIILKEAKRILAFFKCISQNIKDELGIVTYYDVIDIANNFFAYYRELLVNEVEELSEYPHWQKKYLGYFSEIKKFFDKLCEEYNYLPSDWLERRENYRDIWLENFSKIIFVDMVEFPKIYVELIKELSSKKEIEIAIQMKKGDFNEKEFKINRVSIPEKIKNIEVYQFKDELEEALSLIYLKKIEKYEIYSPAPERNIFSKIFPSYFVPSQNFTMNDTKLYKFLNIQLDIISSEEEKLGRVYQISKFLSAFEERIFKDYYNISEVEFNLLNSCAMEGYKYISRKILQEEWFEKNMPLDFLDKLNEIIFDIESITYISNTNELYIYFKEHIKMERFIEENLDNTDIFDKFFEIFGIIKSNEVMKIHSNFNEYFGDKMGIALYRLLIQYMKDLTIKSNIKYGQDIVLIKGMDFVRYSEEYKDINYFLDITDEYLPKNLNDNLILTEKQRKELGITTKEEKREIERYRFFQAIFSEKDCVIFTKKDEEKGVEISPFLEEIILKYSLPLLKTPVQNRNSINMLKKSLVGVELGYSQSSDERYIKDSEDFKEGKLQIGAYDYDNLIKCPLSFYFSNIEGLTHTLKYEDKDISSRVLGIIVHKVLEEYVNSIWKKVLQDGIGEVEYSEVEERMKKAFKKERAKIPLHMDNYCEEIMIPIISRNIVRFFKDLKANYEGIAIKRFQSEKSSYENTPFYSGDIDVYLRGRADLVIESEIGNEIIDYKTGNKQDGQLDYYTIILYGESGQAKKLVFNAWKGKIEREDKVVLTREKLEENIKNFVDSQEYMRAEKKTPCTTCEYYNICGRGRE</sequence>
<proteinExistence type="predicted"/>
<name>A0A377GWU6_9FUSO</name>
<keyword evidence="2" id="KW-0547">Nucleotide-binding</keyword>
<dbReference type="Gene3D" id="3.90.320.10">
    <property type="match status" value="1"/>
</dbReference>
<dbReference type="OrthoDB" id="2109781at2"/>
<feature type="domain" description="PD-(D/E)XK endonuclease-like" evidence="1">
    <location>
        <begin position="627"/>
        <end position="867"/>
    </location>
</feature>
<keyword evidence="2" id="KW-0067">ATP-binding</keyword>
<protein>
    <submittedName>
        <fullName evidence="2">Inactivated superfamily I helicase</fullName>
    </submittedName>
</protein>